<dbReference type="Proteomes" id="UP000018209">
    <property type="component" value="Unassembled WGS sequence"/>
</dbReference>
<dbReference type="PANTHER" id="PTHR46637">
    <property type="entry name" value="TIS1421-TRANSPOSASE PROTEIN A"/>
    <property type="match status" value="1"/>
</dbReference>
<name>A0ABQ0IZ98_GLUTH</name>
<evidence type="ECO:0000313" key="2">
    <source>
        <dbReference type="Proteomes" id="UP000018209"/>
    </source>
</evidence>
<sequence length="64" mass="7464">MIRNGLQWKDSPEAYGLHKTLYNRLIRWSCLSVFDRIFAVLSEQTGRSTRLMIDAIHLKAACHM</sequence>
<accession>A0ABQ0IZ98</accession>
<gene>
    <name evidence="1" type="ORF">NBRC3257_2530</name>
</gene>
<protein>
    <submittedName>
        <fullName evidence="1">Transposase</fullName>
    </submittedName>
</protein>
<keyword evidence="2" id="KW-1185">Reference proteome</keyword>
<reference evidence="1 2" key="1">
    <citation type="submission" date="2013-08" db="EMBL/GenBank/DDBJ databases">
        <title>Gluconobacter thailandicus NBRC 3257 whole genome sequence.</title>
        <authorList>
            <person name="Matsutani M."/>
            <person name="Yakushi T."/>
            <person name="Matsushita K."/>
        </authorList>
    </citation>
    <scope>NUCLEOTIDE SEQUENCE [LARGE SCALE GENOMIC DNA]</scope>
    <source>
        <strain evidence="1 2">NBRC 3257</strain>
    </source>
</reference>
<dbReference type="PANTHER" id="PTHR46637:SF1">
    <property type="entry name" value="BLL5188 PROTEIN"/>
    <property type="match status" value="1"/>
</dbReference>
<proteinExistence type="predicted"/>
<organism evidence="1 2">
    <name type="scientific">Gluconobacter thailandicus NBRC 3257</name>
    <dbReference type="NCBI Taxonomy" id="1381097"/>
    <lineage>
        <taxon>Bacteria</taxon>
        <taxon>Pseudomonadati</taxon>
        <taxon>Pseudomonadota</taxon>
        <taxon>Alphaproteobacteria</taxon>
        <taxon>Acetobacterales</taxon>
        <taxon>Acetobacteraceae</taxon>
        <taxon>Gluconobacter</taxon>
    </lineage>
</organism>
<dbReference type="InterPro" id="IPR052909">
    <property type="entry name" value="Transposase_6_like"/>
</dbReference>
<evidence type="ECO:0000313" key="1">
    <source>
        <dbReference type="EMBL" id="GAD27531.1"/>
    </source>
</evidence>
<comment type="caution">
    <text evidence="1">The sequence shown here is derived from an EMBL/GenBank/DDBJ whole genome shotgun (WGS) entry which is preliminary data.</text>
</comment>
<dbReference type="EMBL" id="BASM01000030">
    <property type="protein sequence ID" value="GAD27531.1"/>
    <property type="molecule type" value="Genomic_DNA"/>
</dbReference>